<name>A0A9Q0H0B6_9MAGN</name>
<feature type="region of interest" description="Disordered" evidence="1">
    <location>
        <begin position="472"/>
        <end position="535"/>
    </location>
</feature>
<keyword evidence="4" id="KW-1185">Reference proteome</keyword>
<dbReference type="PANTHER" id="PTHR46871">
    <property type="entry name" value="BROMO-ADJACENT HOMOLOGY (BAH) DOMAIN-CONTAINING PROTEIN"/>
    <property type="match status" value="1"/>
</dbReference>
<feature type="compositionally biased region" description="Acidic residues" evidence="1">
    <location>
        <begin position="47"/>
        <end position="58"/>
    </location>
</feature>
<dbReference type="OrthoDB" id="1922186at2759"/>
<evidence type="ECO:0000313" key="4">
    <source>
        <dbReference type="Proteomes" id="UP001141806"/>
    </source>
</evidence>
<protein>
    <recommendedName>
        <fullName evidence="2">TFIIS central domain-containing protein</fullName>
    </recommendedName>
</protein>
<feature type="region of interest" description="Disordered" evidence="1">
    <location>
        <begin position="351"/>
        <end position="382"/>
    </location>
</feature>
<reference evidence="3" key="1">
    <citation type="journal article" date="2023" name="Plant J.">
        <title>The genome of the king protea, Protea cynaroides.</title>
        <authorList>
            <person name="Chang J."/>
            <person name="Duong T.A."/>
            <person name="Schoeman C."/>
            <person name="Ma X."/>
            <person name="Roodt D."/>
            <person name="Barker N."/>
            <person name="Li Z."/>
            <person name="Van de Peer Y."/>
            <person name="Mizrachi E."/>
        </authorList>
    </citation>
    <scope>NUCLEOTIDE SEQUENCE</scope>
    <source>
        <tissue evidence="3">Young leaves</tissue>
    </source>
</reference>
<dbReference type="EMBL" id="JAMYWD010000011">
    <property type="protein sequence ID" value="KAJ4957193.1"/>
    <property type="molecule type" value="Genomic_DNA"/>
</dbReference>
<dbReference type="Gene3D" id="2.30.30.490">
    <property type="match status" value="1"/>
</dbReference>
<feature type="compositionally biased region" description="Polar residues" evidence="1">
    <location>
        <begin position="1"/>
        <end position="11"/>
    </location>
</feature>
<gene>
    <name evidence="3" type="ORF">NE237_013976</name>
</gene>
<dbReference type="SUPFAM" id="SSF46942">
    <property type="entry name" value="Elongation factor TFIIS domain 2"/>
    <property type="match status" value="1"/>
</dbReference>
<evidence type="ECO:0000256" key="1">
    <source>
        <dbReference type="SAM" id="MobiDB-lite"/>
    </source>
</evidence>
<dbReference type="SMART" id="SM00510">
    <property type="entry name" value="TFS2M"/>
    <property type="match status" value="1"/>
</dbReference>
<dbReference type="PROSITE" id="PS51321">
    <property type="entry name" value="TFIIS_CENTRAL"/>
    <property type="match status" value="1"/>
</dbReference>
<feature type="domain" description="TFIIS central" evidence="2">
    <location>
        <begin position="232"/>
        <end position="366"/>
    </location>
</feature>
<dbReference type="AlphaFoldDB" id="A0A9Q0H0B6"/>
<dbReference type="InterPro" id="IPR036575">
    <property type="entry name" value="TFIIS_cen_dom_sf"/>
</dbReference>
<proteinExistence type="predicted"/>
<feature type="compositionally biased region" description="Polar residues" evidence="1">
    <location>
        <begin position="520"/>
        <end position="529"/>
    </location>
</feature>
<dbReference type="Gene3D" id="1.10.472.30">
    <property type="entry name" value="Transcription elongation factor S-II, central domain"/>
    <property type="match status" value="1"/>
</dbReference>
<accession>A0A9Q0H0B6</accession>
<organism evidence="3 4">
    <name type="scientific">Protea cynaroides</name>
    <dbReference type="NCBI Taxonomy" id="273540"/>
    <lineage>
        <taxon>Eukaryota</taxon>
        <taxon>Viridiplantae</taxon>
        <taxon>Streptophyta</taxon>
        <taxon>Embryophyta</taxon>
        <taxon>Tracheophyta</taxon>
        <taxon>Spermatophyta</taxon>
        <taxon>Magnoliopsida</taxon>
        <taxon>Proteales</taxon>
        <taxon>Proteaceae</taxon>
        <taxon>Protea</taxon>
    </lineage>
</organism>
<dbReference type="PANTHER" id="PTHR46871:SF1">
    <property type="entry name" value="BROMO-ADJACENT HOMOLOGY (BAH) DOMAIN-CONTAINING PROTEIN"/>
    <property type="match status" value="1"/>
</dbReference>
<dbReference type="Pfam" id="PF07500">
    <property type="entry name" value="TFIIS_M"/>
    <property type="match status" value="1"/>
</dbReference>
<evidence type="ECO:0000313" key="3">
    <source>
        <dbReference type="EMBL" id="KAJ4957193.1"/>
    </source>
</evidence>
<sequence>MVNERVNQVITSDEEDEGEDTASSSRRPFVSLYAEHHNKKTMKLAEEESESSDVEDVQEDAKPIGEVIKVTGKDIGRRNHYNAFEYNGEQIELDIAQTSGGSVMVTGQLFYRPEEAEKKGGGNWETRDTRELFYSFHRDEIMRRTSNMKETQERIGELPDVEPEDAPVEQEKSLKNKCSFRRKNITPFDISKEDDVTIRSDLKIETSGSAVSGALEFYSVLANFKALTGASYRDKWLDELLQAIQCVCISKDNVQVDDKEQVRPICTDRAVSENNLREIADCCQESMKGDEAIPDAAVSAVTALERGSHETLGSDFTKYNQKMRQLVFNLKNNATLARRLVKRELEPSTILNMSPSELKDASTAAEETGRREPEDPEPPPLPSFFNKFFLKKPKHWPVKRRCGEKAGLTNIIGGARGDRYQLECVSCGNTWVASRDEVSTVTMEAANVGNVGTAPLATSKFEKVEKKLVSPRESEKPIGDIFRSPRESEKPTGDIFKKTAAYMPVLQTQKSFGGAKNEDPSSTSNNASRKFSDGL</sequence>
<dbReference type="InterPro" id="IPR043151">
    <property type="entry name" value="BAH_sf"/>
</dbReference>
<feature type="region of interest" description="Disordered" evidence="1">
    <location>
        <begin position="40"/>
        <end position="59"/>
    </location>
</feature>
<dbReference type="GO" id="GO:0006351">
    <property type="term" value="P:DNA-templated transcription"/>
    <property type="evidence" value="ECO:0007669"/>
    <property type="project" value="InterPro"/>
</dbReference>
<feature type="region of interest" description="Disordered" evidence="1">
    <location>
        <begin position="1"/>
        <end position="30"/>
    </location>
</feature>
<dbReference type="Proteomes" id="UP001141806">
    <property type="component" value="Unassembled WGS sequence"/>
</dbReference>
<comment type="caution">
    <text evidence="3">The sequence shown here is derived from an EMBL/GenBank/DDBJ whole genome shotgun (WGS) entry which is preliminary data.</text>
</comment>
<dbReference type="InterPro" id="IPR003618">
    <property type="entry name" value="TFIIS_cen_dom"/>
</dbReference>
<evidence type="ECO:0000259" key="2">
    <source>
        <dbReference type="PROSITE" id="PS51321"/>
    </source>
</evidence>
<feature type="compositionally biased region" description="Basic and acidic residues" evidence="1">
    <location>
        <begin position="472"/>
        <end position="497"/>
    </location>
</feature>